<dbReference type="EMBL" id="JAFEMO010000010">
    <property type="protein sequence ID" value="KAH7560745.1"/>
    <property type="molecule type" value="Genomic_DNA"/>
</dbReference>
<feature type="domain" description="HTH La-type RNA-binding" evidence="5">
    <location>
        <begin position="277"/>
        <end position="366"/>
    </location>
</feature>
<dbReference type="PROSITE" id="PS50961">
    <property type="entry name" value="HTH_LA"/>
    <property type="match status" value="1"/>
</dbReference>
<evidence type="ECO:0000256" key="1">
    <source>
        <dbReference type="ARBA" id="ARBA00022884"/>
    </source>
</evidence>
<keyword evidence="4" id="KW-1133">Transmembrane helix</keyword>
<dbReference type="SMART" id="SM00715">
    <property type="entry name" value="LA"/>
    <property type="match status" value="1"/>
</dbReference>
<dbReference type="InterPro" id="IPR006630">
    <property type="entry name" value="La_HTH"/>
</dbReference>
<feature type="compositionally biased region" description="Polar residues" evidence="3">
    <location>
        <begin position="70"/>
        <end position="97"/>
    </location>
</feature>
<evidence type="ECO:0000256" key="3">
    <source>
        <dbReference type="SAM" id="MobiDB-lite"/>
    </source>
</evidence>
<dbReference type="InterPro" id="IPR036390">
    <property type="entry name" value="WH_DNA-bd_sf"/>
</dbReference>
<gene>
    <name evidence="6" type="ORF">JRO89_XS10G0090700</name>
</gene>
<evidence type="ECO:0000259" key="5">
    <source>
        <dbReference type="PROSITE" id="PS50961"/>
    </source>
</evidence>
<keyword evidence="4" id="KW-0812">Transmembrane</keyword>
<dbReference type="InterPro" id="IPR036388">
    <property type="entry name" value="WH-like_DNA-bd_sf"/>
</dbReference>
<dbReference type="Gene3D" id="1.10.10.10">
    <property type="entry name" value="Winged helix-like DNA-binding domain superfamily/Winged helix DNA-binding domain"/>
    <property type="match status" value="1"/>
</dbReference>
<name>A0ABQ8HI53_9ROSI</name>
<keyword evidence="4" id="KW-0472">Membrane</keyword>
<dbReference type="CDD" id="cd07323">
    <property type="entry name" value="LAM"/>
    <property type="match status" value="1"/>
</dbReference>
<proteinExistence type="predicted"/>
<sequence length="934" mass="104426">MVMAENEGADDQKDMVGGPKSPWKKPIIMDAPVMSADSWPALADAQHLRPKNSDSSVRPLPDPPRVQGAVGQQRTGSGNSKSARNQKPGSKRNSNTAPPFPVPLPYNQPSMPPMFHSMVPPPHIAVPGYLYHPYPGPFPGVETQTPAQAFVPPVHSVDASRSGLPPPRGDPNSSIVNFSNRRPSTQEPGGHLNHAWHHQRAFNPPRDNIHMQQGIGPRPLLRPAFFGPPPGPGYMLGPSFPGPAFCYVPVAPPGSIRGPHPPRFVPYPINPAAPMLPPETVGLKANIVKQIEYYFSDENLLNDHYLISLMDAQGWVPISTIADFKRVKRMSTDIPFILDALQSSSTVEVQGDMIRRRNEWSKWIPTSGERILSSTAQTPQDKPVENAADSFRNGDSNGDNMRETLEGNVEFSATGNLVEHLPASRDSTEVTHNNIIEHFSKFVHLDGEKQAFCAENDDLTTSISESDIGTSYGISCHDKSQVLEPATVGDHSAENSESLNMVVQNLNDLSNDFANTFMLDEELEIEQKTMKNGPPTARRIDDEDDETLVNDQDVQRLVIVTQNSWMVEGSITADEGLKSISNELASAINDGLYFYEQELNTKRFNRRKNNSSFENKDGNSRYSGSGLGVSNSKAGESSAVSSGHEESGSVSSRRKQNKGFHRQPSSHKQRFFSSNFRNHGTGRNFGIISESPPSNSVGYFFGSTPPENHGPRPSKLSVSPHGFLSGSSPPVGSLPKSFPPFQHPSHQLLEENGFKQQKYLKFRNRCLNERKKLGIGCSEGFLYALFLSYGDLFIPSMYKEFQKFALEDAAANYNYGIECLFRFYSYGLEKEYREDLYKDFEQLTLDFYLKDNLYGLEKYCHQIGVIIQWLCAIVLMYRIANVLFRAFHHYRGLRDQKEAIKKHPELERLLKEQYRSIEDFRAKERSINTKEDSY</sequence>
<dbReference type="SUPFAM" id="SSF46785">
    <property type="entry name" value="Winged helix' DNA-binding domain"/>
    <property type="match status" value="1"/>
</dbReference>
<comment type="caution">
    <text evidence="6">The sequence shown here is derived from an EMBL/GenBank/DDBJ whole genome shotgun (WGS) entry which is preliminary data.</text>
</comment>
<organism evidence="6 7">
    <name type="scientific">Xanthoceras sorbifolium</name>
    <dbReference type="NCBI Taxonomy" id="99658"/>
    <lineage>
        <taxon>Eukaryota</taxon>
        <taxon>Viridiplantae</taxon>
        <taxon>Streptophyta</taxon>
        <taxon>Embryophyta</taxon>
        <taxon>Tracheophyta</taxon>
        <taxon>Spermatophyta</taxon>
        <taxon>Magnoliopsida</taxon>
        <taxon>eudicotyledons</taxon>
        <taxon>Gunneridae</taxon>
        <taxon>Pentapetalae</taxon>
        <taxon>rosids</taxon>
        <taxon>malvids</taxon>
        <taxon>Sapindales</taxon>
        <taxon>Sapindaceae</taxon>
        <taxon>Xanthoceroideae</taxon>
        <taxon>Xanthoceras</taxon>
    </lineage>
</organism>
<dbReference type="PANTHER" id="PTHR22792:SF101">
    <property type="entry name" value="LA-RELATED PROTEIN 1A"/>
    <property type="match status" value="1"/>
</dbReference>
<feature type="transmembrane region" description="Helical" evidence="4">
    <location>
        <begin position="866"/>
        <end position="887"/>
    </location>
</feature>
<evidence type="ECO:0000313" key="6">
    <source>
        <dbReference type="EMBL" id="KAH7560745.1"/>
    </source>
</evidence>
<dbReference type="Pfam" id="PF05383">
    <property type="entry name" value="La"/>
    <property type="match status" value="1"/>
</dbReference>
<keyword evidence="7" id="KW-1185">Reference proteome</keyword>
<protein>
    <recommendedName>
        <fullName evidence="5">HTH La-type RNA-binding domain-containing protein</fullName>
    </recommendedName>
</protein>
<reference evidence="6 7" key="1">
    <citation type="submission" date="2021-02" db="EMBL/GenBank/DDBJ databases">
        <title>Plant Genome Project.</title>
        <authorList>
            <person name="Zhang R.-G."/>
        </authorList>
    </citation>
    <scope>NUCLEOTIDE SEQUENCE [LARGE SCALE GENOMIC DNA]</scope>
    <source>
        <tissue evidence="6">Leaves</tissue>
    </source>
</reference>
<dbReference type="Pfam" id="PF21071">
    <property type="entry name" value="LARP1_HEAT"/>
    <property type="match status" value="1"/>
</dbReference>
<evidence type="ECO:0000256" key="2">
    <source>
        <dbReference type="PROSITE-ProRule" id="PRU00332"/>
    </source>
</evidence>
<accession>A0ABQ8HI53</accession>
<feature type="region of interest" description="Disordered" evidence="3">
    <location>
        <begin position="1"/>
        <end position="105"/>
    </location>
</feature>
<dbReference type="Proteomes" id="UP000827721">
    <property type="component" value="Unassembled WGS sequence"/>
</dbReference>
<feature type="region of interest" description="Disordered" evidence="3">
    <location>
        <begin position="606"/>
        <end position="677"/>
    </location>
</feature>
<evidence type="ECO:0000313" key="7">
    <source>
        <dbReference type="Proteomes" id="UP000827721"/>
    </source>
</evidence>
<keyword evidence="1 2" id="KW-0694">RNA-binding</keyword>
<dbReference type="SMART" id="SM00684">
    <property type="entry name" value="DM15"/>
    <property type="match status" value="2"/>
</dbReference>
<feature type="compositionally biased region" description="Basic residues" evidence="3">
    <location>
        <begin position="652"/>
        <end position="670"/>
    </location>
</feature>
<feature type="compositionally biased region" description="Polar residues" evidence="3">
    <location>
        <begin position="620"/>
        <end position="633"/>
    </location>
</feature>
<dbReference type="InterPro" id="IPR045180">
    <property type="entry name" value="La_dom_prot"/>
</dbReference>
<evidence type="ECO:0000256" key="4">
    <source>
        <dbReference type="SAM" id="Phobius"/>
    </source>
</evidence>
<dbReference type="PANTHER" id="PTHR22792">
    <property type="entry name" value="LUPUS LA PROTEIN-RELATED"/>
    <property type="match status" value="1"/>
</dbReference>
<feature type="region of interest" description="Disordered" evidence="3">
    <location>
        <begin position="374"/>
        <end position="399"/>
    </location>
</feature>
<dbReference type="InterPro" id="IPR006607">
    <property type="entry name" value="DM15"/>
</dbReference>